<dbReference type="EMBL" id="QKZT01000002">
    <property type="protein sequence ID" value="PZX56730.1"/>
    <property type="molecule type" value="Genomic_DNA"/>
</dbReference>
<protein>
    <submittedName>
        <fullName evidence="5">Serine/threonine-protein kinase HipA</fullName>
    </submittedName>
</protein>
<keyword evidence="3 5" id="KW-0418">Kinase</keyword>
<organism evidence="5 6">
    <name type="scientific">Algoriphagus chordae</name>
    <dbReference type="NCBI Taxonomy" id="237019"/>
    <lineage>
        <taxon>Bacteria</taxon>
        <taxon>Pseudomonadati</taxon>
        <taxon>Bacteroidota</taxon>
        <taxon>Cytophagia</taxon>
        <taxon>Cytophagales</taxon>
        <taxon>Cyclobacteriaceae</taxon>
        <taxon>Algoriphagus</taxon>
    </lineage>
</organism>
<reference evidence="5 6" key="1">
    <citation type="submission" date="2018-06" db="EMBL/GenBank/DDBJ databases">
        <title>Genomic Encyclopedia of Archaeal and Bacterial Type Strains, Phase II (KMG-II): from individual species to whole genera.</title>
        <authorList>
            <person name="Goeker M."/>
        </authorList>
    </citation>
    <scope>NUCLEOTIDE SEQUENCE [LARGE SCALE GENOMIC DNA]</scope>
    <source>
        <strain evidence="5 6">DSM 19830</strain>
    </source>
</reference>
<evidence type="ECO:0000256" key="2">
    <source>
        <dbReference type="ARBA" id="ARBA00022679"/>
    </source>
</evidence>
<accession>A0A2W7RED2</accession>
<comment type="caution">
    <text evidence="5">The sequence shown here is derived from an EMBL/GenBank/DDBJ whole genome shotgun (WGS) entry which is preliminary data.</text>
</comment>
<evidence type="ECO:0000259" key="4">
    <source>
        <dbReference type="Pfam" id="PF07804"/>
    </source>
</evidence>
<comment type="similarity">
    <text evidence="1">Belongs to the HipA Ser/Thr kinase family.</text>
</comment>
<evidence type="ECO:0000256" key="1">
    <source>
        <dbReference type="ARBA" id="ARBA00010164"/>
    </source>
</evidence>
<evidence type="ECO:0000313" key="5">
    <source>
        <dbReference type="EMBL" id="PZX56730.1"/>
    </source>
</evidence>
<evidence type="ECO:0000256" key="3">
    <source>
        <dbReference type="ARBA" id="ARBA00022777"/>
    </source>
</evidence>
<dbReference type="Gene3D" id="1.10.1070.20">
    <property type="match status" value="1"/>
</dbReference>
<keyword evidence="2" id="KW-0808">Transferase</keyword>
<evidence type="ECO:0000313" key="6">
    <source>
        <dbReference type="Proteomes" id="UP000248882"/>
    </source>
</evidence>
<feature type="domain" description="HipA-like C-terminal" evidence="4">
    <location>
        <begin position="188"/>
        <end position="400"/>
    </location>
</feature>
<dbReference type="PANTHER" id="PTHR37419">
    <property type="entry name" value="SERINE/THREONINE-PROTEIN KINASE TOXIN HIPA"/>
    <property type="match status" value="1"/>
</dbReference>
<sequence>MATAIRNREVLVYADWSSLESAQLMGILRAELLRGKEIFSFEYDSQWLESNYAQLLDPDLQLYSGKQYLNETSKSNFGLFLDSSPDRWGRVLMRRREAALARLEERPENNLFETDYLLGVFDGHRMGGLRFKTDESEVYLSNDSKLASPPWTSIRELEQISLRLEEDDVIQDPDYLKWLNMLVAPGASLGGARPKASVLDQNKALWIAKFPSKNDDTDIGGWEMVVHTLAKKAGIIMAEGFAQKFSTKNHTFLTKRFDRNPDGSRIHFASAMTLLGYTDGQDYLDGVSYLELAEYIMNNGASVEEDLEQLWRRIVFNICVSNVDDHLRNHGFILSEKGWRLSPAYDINPVETGSGLKLNISENDNSLDLNLALTVIPFFRLNEEKAFAIIEDVNNAVTSWREVAKELKIPNQQIEAKAKAFQKASKS</sequence>
<keyword evidence="6" id="KW-1185">Reference proteome</keyword>
<dbReference type="Pfam" id="PF07804">
    <property type="entry name" value="HipA_C"/>
    <property type="match status" value="1"/>
</dbReference>
<dbReference type="GO" id="GO:0005829">
    <property type="term" value="C:cytosol"/>
    <property type="evidence" value="ECO:0007669"/>
    <property type="project" value="TreeGrafter"/>
</dbReference>
<name>A0A2W7RED2_9BACT</name>
<dbReference type="AlphaFoldDB" id="A0A2W7RED2"/>
<dbReference type="Proteomes" id="UP000248882">
    <property type="component" value="Unassembled WGS sequence"/>
</dbReference>
<dbReference type="InterPro" id="IPR052028">
    <property type="entry name" value="HipA_Ser/Thr_kinase"/>
</dbReference>
<proteinExistence type="inferred from homology"/>
<dbReference type="InterPro" id="IPR012893">
    <property type="entry name" value="HipA-like_C"/>
</dbReference>
<dbReference type="PANTHER" id="PTHR37419:SF8">
    <property type="entry name" value="TOXIN YJJJ"/>
    <property type="match status" value="1"/>
</dbReference>
<gene>
    <name evidence="5" type="ORF">LV85_00663</name>
</gene>
<dbReference type="GO" id="GO:0004674">
    <property type="term" value="F:protein serine/threonine kinase activity"/>
    <property type="evidence" value="ECO:0007669"/>
    <property type="project" value="TreeGrafter"/>
</dbReference>